<protein>
    <submittedName>
        <fullName evidence="1">Uncharacterized protein</fullName>
    </submittedName>
</protein>
<organism evidence="1">
    <name type="scientific">marine metagenome</name>
    <dbReference type="NCBI Taxonomy" id="408172"/>
    <lineage>
        <taxon>unclassified sequences</taxon>
        <taxon>metagenomes</taxon>
        <taxon>ecological metagenomes</taxon>
    </lineage>
</organism>
<proteinExistence type="predicted"/>
<gene>
    <name evidence="1" type="ORF">METZ01_LOCUS286623</name>
</gene>
<dbReference type="EMBL" id="UINC01085851">
    <property type="protein sequence ID" value="SVC33769.1"/>
    <property type="molecule type" value="Genomic_DNA"/>
</dbReference>
<accession>A0A382LAU3</accession>
<reference evidence="1" key="1">
    <citation type="submission" date="2018-05" db="EMBL/GenBank/DDBJ databases">
        <authorList>
            <person name="Lanie J.A."/>
            <person name="Ng W.-L."/>
            <person name="Kazmierczak K.M."/>
            <person name="Andrzejewski T.M."/>
            <person name="Davidsen T.M."/>
            <person name="Wayne K.J."/>
            <person name="Tettelin H."/>
            <person name="Glass J.I."/>
            <person name="Rusch D."/>
            <person name="Podicherti R."/>
            <person name="Tsui H.-C.T."/>
            <person name="Winkler M.E."/>
        </authorList>
    </citation>
    <scope>NUCLEOTIDE SEQUENCE</scope>
</reference>
<evidence type="ECO:0000313" key="1">
    <source>
        <dbReference type="EMBL" id="SVC33769.1"/>
    </source>
</evidence>
<name>A0A382LAU3_9ZZZZ</name>
<dbReference type="AlphaFoldDB" id="A0A382LAU3"/>
<sequence>MANIHIIIDTEKPRIAATVDGKEVANVVEVMAFHRPDASGGEEDFSASIKSVYLQAWPMASGQLMD</sequence>